<evidence type="ECO:0000313" key="2">
    <source>
        <dbReference type="Proteomes" id="UP001597041"/>
    </source>
</evidence>
<reference evidence="2" key="1">
    <citation type="journal article" date="2019" name="Int. J. Syst. Evol. Microbiol.">
        <title>The Global Catalogue of Microorganisms (GCM) 10K type strain sequencing project: providing services to taxonomists for standard genome sequencing and annotation.</title>
        <authorList>
            <consortium name="The Broad Institute Genomics Platform"/>
            <consortium name="The Broad Institute Genome Sequencing Center for Infectious Disease"/>
            <person name="Wu L."/>
            <person name="Ma J."/>
        </authorList>
    </citation>
    <scope>NUCLEOTIDE SEQUENCE [LARGE SCALE GENOMIC DNA]</scope>
    <source>
        <strain evidence="2">CCUG 56608</strain>
    </source>
</reference>
<organism evidence="1 2">
    <name type="scientific">Oceanobacillus locisalsi</name>
    <dbReference type="NCBI Taxonomy" id="546107"/>
    <lineage>
        <taxon>Bacteria</taxon>
        <taxon>Bacillati</taxon>
        <taxon>Bacillota</taxon>
        <taxon>Bacilli</taxon>
        <taxon>Bacillales</taxon>
        <taxon>Bacillaceae</taxon>
        <taxon>Oceanobacillus</taxon>
    </lineage>
</organism>
<evidence type="ECO:0000313" key="1">
    <source>
        <dbReference type="EMBL" id="MFD1065717.1"/>
    </source>
</evidence>
<dbReference type="EMBL" id="JBHTKK010000005">
    <property type="protein sequence ID" value="MFD1065717.1"/>
    <property type="molecule type" value="Genomic_DNA"/>
</dbReference>
<gene>
    <name evidence="1" type="ORF">ACFQ19_06740</name>
</gene>
<dbReference type="RefSeq" id="WP_379591306.1">
    <property type="nucleotide sequence ID" value="NZ_JBHTKK010000005.1"/>
</dbReference>
<protein>
    <submittedName>
        <fullName evidence="1">Uncharacterized protein</fullName>
    </submittedName>
</protein>
<keyword evidence="2" id="KW-1185">Reference proteome</keyword>
<accession>A0ABW3NDZ5</accession>
<proteinExistence type="predicted"/>
<dbReference type="Proteomes" id="UP001597041">
    <property type="component" value="Unassembled WGS sequence"/>
</dbReference>
<sequence>MEVGDVHFILNFAYDTTTTLNYIDELLFVDIKEYQDGEEHDASVLGNGIVLGSYIVYPDGDIEEIGE</sequence>
<name>A0ABW3NDZ5_9BACI</name>
<comment type="caution">
    <text evidence="1">The sequence shown here is derived from an EMBL/GenBank/DDBJ whole genome shotgun (WGS) entry which is preliminary data.</text>
</comment>